<dbReference type="Proteomes" id="UP000887565">
    <property type="component" value="Unplaced"/>
</dbReference>
<feature type="region of interest" description="Disordered" evidence="1">
    <location>
        <begin position="1"/>
        <end position="24"/>
    </location>
</feature>
<evidence type="ECO:0000313" key="2">
    <source>
        <dbReference type="Proteomes" id="UP000887565"/>
    </source>
</evidence>
<dbReference type="WBParaSite" id="nRc.2.0.1.t44979-RA">
    <property type="protein sequence ID" value="nRc.2.0.1.t44979-RA"/>
    <property type="gene ID" value="nRc.2.0.1.g44979"/>
</dbReference>
<accession>A0A915L1D9</accession>
<reference evidence="3" key="1">
    <citation type="submission" date="2022-11" db="UniProtKB">
        <authorList>
            <consortium name="WormBaseParasite"/>
        </authorList>
    </citation>
    <scope>IDENTIFICATION</scope>
</reference>
<feature type="region of interest" description="Disordered" evidence="1">
    <location>
        <begin position="37"/>
        <end position="63"/>
    </location>
</feature>
<sequence>MQRVPEPEYNVPEPFQLPEAEHKPNIQINCFTDARTRSRIMSQKTTKFSTTSSKADDIDESNE</sequence>
<name>A0A915L1D9_ROMCU</name>
<evidence type="ECO:0000313" key="3">
    <source>
        <dbReference type="WBParaSite" id="nRc.2.0.1.t44979-RA"/>
    </source>
</evidence>
<proteinExistence type="predicted"/>
<organism evidence="2 3">
    <name type="scientific">Romanomermis culicivorax</name>
    <name type="common">Nematode worm</name>
    <dbReference type="NCBI Taxonomy" id="13658"/>
    <lineage>
        <taxon>Eukaryota</taxon>
        <taxon>Metazoa</taxon>
        <taxon>Ecdysozoa</taxon>
        <taxon>Nematoda</taxon>
        <taxon>Enoplea</taxon>
        <taxon>Dorylaimia</taxon>
        <taxon>Mermithida</taxon>
        <taxon>Mermithoidea</taxon>
        <taxon>Mermithidae</taxon>
        <taxon>Romanomermis</taxon>
    </lineage>
</organism>
<keyword evidence="2" id="KW-1185">Reference proteome</keyword>
<evidence type="ECO:0000256" key="1">
    <source>
        <dbReference type="SAM" id="MobiDB-lite"/>
    </source>
</evidence>
<dbReference type="AlphaFoldDB" id="A0A915L1D9"/>
<feature type="compositionally biased region" description="Low complexity" evidence="1">
    <location>
        <begin position="42"/>
        <end position="53"/>
    </location>
</feature>
<protein>
    <submittedName>
        <fullName evidence="3">Uncharacterized protein</fullName>
    </submittedName>
</protein>